<dbReference type="AlphaFoldDB" id="A0A4V2XK45"/>
<dbReference type="Proteomes" id="UP000295157">
    <property type="component" value="Unassembled WGS sequence"/>
</dbReference>
<dbReference type="InterPro" id="IPR024466">
    <property type="entry name" value="CHP02679_N"/>
</dbReference>
<dbReference type="InterPro" id="IPR013495">
    <property type="entry name" value="CHP02679"/>
</dbReference>
<dbReference type="Pfam" id="PF11796">
    <property type="entry name" value="DUF3323"/>
    <property type="match status" value="1"/>
</dbReference>
<dbReference type="NCBIfam" id="TIGR02679">
    <property type="entry name" value="TIGR02679 family protein"/>
    <property type="match status" value="1"/>
</dbReference>
<dbReference type="RefSeq" id="WP_132334243.1">
    <property type="nucleotide sequence ID" value="NZ_SMJZ01000076.1"/>
</dbReference>
<name>A0A4V2XK45_9ACTN</name>
<evidence type="ECO:0000313" key="4">
    <source>
        <dbReference type="EMBL" id="TDC05096.1"/>
    </source>
</evidence>
<evidence type="ECO:0000259" key="2">
    <source>
        <dbReference type="Pfam" id="PF09664"/>
    </source>
</evidence>
<dbReference type="OrthoDB" id="8188786at2"/>
<reference evidence="4 5" key="1">
    <citation type="submission" date="2019-02" db="EMBL/GenBank/DDBJ databases">
        <title>Draft genome sequences of novel Actinobacteria.</title>
        <authorList>
            <person name="Sahin N."/>
            <person name="Ay H."/>
            <person name="Saygin H."/>
        </authorList>
    </citation>
    <scope>NUCLEOTIDE SEQUENCE [LARGE SCALE GENOMIC DNA]</scope>
    <source>
        <strain evidence="4 5">KC201</strain>
    </source>
</reference>
<dbReference type="Pfam" id="PF09664">
    <property type="entry name" value="DUF2399"/>
    <property type="match status" value="1"/>
</dbReference>
<dbReference type="EMBL" id="SMJZ01000076">
    <property type="protein sequence ID" value="TDC05096.1"/>
    <property type="molecule type" value="Genomic_DNA"/>
</dbReference>
<sequence length="412" mass="43754">MTVPDRLRARELRPVWLALHERLSSGRPVSRVRVTGLADGQQAAVADLLGLDRYPGASITIEVSRLAAALGGLDVRAVTEEIAGPLGDRRRRREERERERTALAAWFAAHPVVVAEPALLALPAARAGRDLMERALAVLAALPAAGRPLAAVAADVTGDPHALDDGTRLSSLVLKALSTLYDVPAPEGAQARRALWERAGVACDALSTTALVAGLRPDGDEPLARALRVWDGRASVITLAQLHDTQGLRVRERVVWVVENPTVLALAEQRFGGDCPPMVCTSGWPNSAVIRLLRAFPRDVGLRYHGDFDGEGLRIAAYTMAKTGAEPWRMSADDYLRALAGRPPSGPSSGSSSGLSPGPTPGRVTDAPWDPGLAPALRSHGLAVPEELVAECLLADLAAAVSPRSGRSRRCR</sequence>
<feature type="domain" description="Conserved hypothetical protein CHP02679 N terminus" evidence="3">
    <location>
        <begin position="30"/>
        <end position="217"/>
    </location>
</feature>
<gene>
    <name evidence="4" type="ORF">E1267_20725</name>
</gene>
<feature type="domain" description="DUF2399" evidence="2">
    <location>
        <begin position="236"/>
        <end position="397"/>
    </location>
</feature>
<protein>
    <submittedName>
        <fullName evidence="4">TIGR02679 family protein</fullName>
    </submittedName>
</protein>
<evidence type="ECO:0000256" key="1">
    <source>
        <dbReference type="SAM" id="MobiDB-lite"/>
    </source>
</evidence>
<evidence type="ECO:0000259" key="3">
    <source>
        <dbReference type="Pfam" id="PF11796"/>
    </source>
</evidence>
<accession>A0A4V2XK45</accession>
<dbReference type="InterPro" id="IPR024465">
    <property type="entry name" value="DUF2399"/>
</dbReference>
<keyword evidence="5" id="KW-1185">Reference proteome</keyword>
<feature type="compositionally biased region" description="Low complexity" evidence="1">
    <location>
        <begin position="341"/>
        <end position="357"/>
    </location>
</feature>
<comment type="caution">
    <text evidence="4">The sequence shown here is derived from an EMBL/GenBank/DDBJ whole genome shotgun (WGS) entry which is preliminary data.</text>
</comment>
<organism evidence="4 5">
    <name type="scientific">Nonomuraea longispora</name>
    <dbReference type="NCBI Taxonomy" id="1848320"/>
    <lineage>
        <taxon>Bacteria</taxon>
        <taxon>Bacillati</taxon>
        <taxon>Actinomycetota</taxon>
        <taxon>Actinomycetes</taxon>
        <taxon>Streptosporangiales</taxon>
        <taxon>Streptosporangiaceae</taxon>
        <taxon>Nonomuraea</taxon>
    </lineage>
</organism>
<feature type="region of interest" description="Disordered" evidence="1">
    <location>
        <begin position="339"/>
        <end position="371"/>
    </location>
</feature>
<evidence type="ECO:0000313" key="5">
    <source>
        <dbReference type="Proteomes" id="UP000295157"/>
    </source>
</evidence>
<proteinExistence type="predicted"/>